<dbReference type="FunFam" id="3.40.50.10140:FF:000007">
    <property type="entry name" value="Disease resistance protein (TIR-NBS-LRR class)"/>
    <property type="match status" value="1"/>
</dbReference>
<keyword evidence="4" id="KW-0378">Hydrolase</keyword>
<dbReference type="GO" id="GO:0006952">
    <property type="term" value="P:defense response"/>
    <property type="evidence" value="ECO:0007669"/>
    <property type="project" value="UniProtKB-KW"/>
</dbReference>
<dbReference type="GO" id="GO:0043531">
    <property type="term" value="F:ADP binding"/>
    <property type="evidence" value="ECO:0007669"/>
    <property type="project" value="InterPro"/>
</dbReference>
<dbReference type="HOGENOM" id="CLU_001561_0_1_1"/>
<evidence type="ECO:0000256" key="3">
    <source>
        <dbReference type="ARBA" id="ARBA00022737"/>
    </source>
</evidence>
<evidence type="ECO:0000313" key="10">
    <source>
        <dbReference type="Proteomes" id="UP000008694"/>
    </source>
</evidence>
<dbReference type="InterPro" id="IPR027417">
    <property type="entry name" value="P-loop_NTPase"/>
</dbReference>
<dbReference type="FunFam" id="3.80.10.10:FF:000386">
    <property type="entry name" value="Disease resistance protein RPS4"/>
    <property type="match status" value="1"/>
</dbReference>
<evidence type="ECO:0000313" key="9">
    <source>
        <dbReference type="EMBL" id="EFH41444.1"/>
    </source>
</evidence>
<dbReference type="InterPro" id="IPR035897">
    <property type="entry name" value="Toll_tir_struct_dom_sf"/>
</dbReference>
<evidence type="ECO:0000256" key="4">
    <source>
        <dbReference type="ARBA" id="ARBA00022801"/>
    </source>
</evidence>
<dbReference type="Gene3D" id="1.10.8.430">
    <property type="entry name" value="Helical domain of apoptotic protease-activating factors"/>
    <property type="match status" value="1"/>
</dbReference>
<dbReference type="InterPro" id="IPR045344">
    <property type="entry name" value="C-JID"/>
</dbReference>
<dbReference type="FunFam" id="1.10.8.430:FF:000002">
    <property type="entry name" value="Disease resistance protein (TIR-NBS-LRR class)"/>
    <property type="match status" value="1"/>
</dbReference>
<keyword evidence="5" id="KW-0611">Plant defense</keyword>
<dbReference type="Pfam" id="PF20160">
    <property type="entry name" value="C-JID"/>
    <property type="match status" value="1"/>
</dbReference>
<comment type="catalytic activity">
    <reaction evidence="7">
        <text>NAD(+) + H2O = ADP-D-ribose + nicotinamide + H(+)</text>
        <dbReference type="Rhea" id="RHEA:16301"/>
        <dbReference type="ChEBI" id="CHEBI:15377"/>
        <dbReference type="ChEBI" id="CHEBI:15378"/>
        <dbReference type="ChEBI" id="CHEBI:17154"/>
        <dbReference type="ChEBI" id="CHEBI:57540"/>
        <dbReference type="ChEBI" id="CHEBI:57967"/>
        <dbReference type="EC" id="3.2.2.6"/>
    </reaction>
    <physiologicalReaction direction="left-to-right" evidence="7">
        <dbReference type="Rhea" id="RHEA:16302"/>
    </physiologicalReaction>
</comment>
<dbReference type="Gramene" id="Al_scaffold_0008_174">
    <property type="protein sequence ID" value="Al_scaffold_0008_174"/>
    <property type="gene ID" value="Al_scaffold_0008_174"/>
</dbReference>
<dbReference type="InterPro" id="IPR011713">
    <property type="entry name" value="Leu-rich_rpt_3"/>
</dbReference>
<keyword evidence="2" id="KW-0433">Leucine-rich repeat</keyword>
<dbReference type="SUPFAM" id="SSF52058">
    <property type="entry name" value="L domain-like"/>
    <property type="match status" value="1"/>
</dbReference>
<dbReference type="PANTHER" id="PTHR11017">
    <property type="entry name" value="LEUCINE-RICH REPEAT-CONTAINING PROTEIN"/>
    <property type="match status" value="1"/>
</dbReference>
<keyword evidence="6" id="KW-0520">NAD</keyword>
<name>D7MRE0_ARALL</name>
<sequence>MASSSSSSRNWVYDVFPSFSGEDVRITFLSHFLKELDRKLIIAFKDNEIERSQSLDPELKQAIRSSRIAVVVFSEKYPSSSWCLDELLEIVRCKEELGQLVIPVFYGLDPSHVRKQTGQFGEAFAKTCQRKTEDETKLWRQSLTDVANVLGYHSQNWPSEAKMIEAIANNVLGKLNFTPSKDFEDFVGMEDHIAKMSVLLNLESEEVRMVGIWGSSGIGKTSIARALYNQLSRRFQGSVFIDRAFVTKSKSNYESANPDDYNMKLYLLRSFLSEILDKKNVRINHLGAAEETLNRRKVLIFIDDMDDQVVLDTLAGQAQWFGCGSRIIVITKDKHFLRAHRIDHIYEVCLPSKDLALKIFCRSAFKKNSPPEGLMDLASEVALCAGNLPLGLKVLGSYLRGRDKEDLMDMLPRLRNSLDGKIEKTLRVSYDGLNDKKDKAIFRHIACLFNGEKANDIKLLLADSGLDVNIGLKNLVDKSLIHVRKEIVEMHSLLQEMGKEIVRAQSNEPGEREFLVDAKEICDLLEDNTGTKKVLGISLDMDEIDELHIHENAFKGMRNLIFLKFYTKKWDQKNEVRWHLPEGFNYLPHKLRLLRLDGYPMRHMPSNFRTENLVELHMPGSKLERLWEGVQELKGLKTINLHRSKNLKEIPNLSMATNLEELHLGDCSSLVELSSSVQYLNKLKSLVMSGCINLEILPTGINLQSLFSLNLKGCSGLKIFPNISTNISWLILDETSIEEFPSNLRLDNLLLLSMCRMKSQKLWDRKQPLTPLMAMLPHSLEELFLSDIPSLVDIPSSIQNFTHLDCLGIEDCINLETLPTGINFHHLESLNLSGCSRLKTFPNISTNIEQLYLQRTGIEEVPWWIEKFTKLDYITMEKCNNLIRVSLNIYKLKRLMVDFSDCGSLTEASWNGSPSEVAMVTDNIHSKFPVLEEAFYSDPDSTPPEFWFNFHFLNLDPEALLRQRFIFNSITLSGEEVPSYFTHQTTEISLTSIPLLQPSLSQQFFKFKACAVVSFDSLFLTWGFGVYIRVNCRFKDRHGNSFDTFGQPHGFSGSKKDNNLFILDCRVPLNKDNAALAQLNYDHVDMEIQIRKLDQSYKYGYTFKLKGWGIRVLEECSLLENRLPHVYEADEDNLVNMTEHSEEYVETVVKRQRETGSDCILPKGPLKKPLLCPASDTQEENKTSL</sequence>
<dbReference type="Gene3D" id="3.40.50.300">
    <property type="entry name" value="P-loop containing nucleotide triphosphate hydrolases"/>
    <property type="match status" value="1"/>
</dbReference>
<dbReference type="SUPFAM" id="SSF46785">
    <property type="entry name" value="Winged helix' DNA-binding domain"/>
    <property type="match status" value="1"/>
</dbReference>
<dbReference type="InterPro" id="IPR036390">
    <property type="entry name" value="WH_DNA-bd_sf"/>
</dbReference>
<dbReference type="eggNOG" id="ENOG502SUNR">
    <property type="taxonomic scope" value="Eukaryota"/>
</dbReference>
<dbReference type="Gene3D" id="3.80.10.10">
    <property type="entry name" value="Ribonuclease Inhibitor"/>
    <property type="match status" value="2"/>
</dbReference>
<dbReference type="PANTHER" id="PTHR11017:SF227">
    <property type="entry name" value="DISEASE RESISTANCE PROTEIN RPS6"/>
    <property type="match status" value="1"/>
</dbReference>
<dbReference type="InterPro" id="IPR002182">
    <property type="entry name" value="NB-ARC"/>
</dbReference>
<dbReference type="PROSITE" id="PS50104">
    <property type="entry name" value="TIR"/>
    <property type="match status" value="1"/>
</dbReference>
<keyword evidence="3" id="KW-0677">Repeat</keyword>
<dbReference type="KEGG" id="aly:9301259"/>
<dbReference type="InterPro" id="IPR042197">
    <property type="entry name" value="Apaf_helical"/>
</dbReference>
<dbReference type="Pfam" id="PF01582">
    <property type="entry name" value="TIR"/>
    <property type="match status" value="1"/>
</dbReference>
<dbReference type="InterPro" id="IPR032675">
    <property type="entry name" value="LRR_dom_sf"/>
</dbReference>
<proteinExistence type="predicted"/>
<dbReference type="AlphaFoldDB" id="D7MRE0"/>
<dbReference type="GO" id="GO:0007165">
    <property type="term" value="P:signal transduction"/>
    <property type="evidence" value="ECO:0007669"/>
    <property type="project" value="InterPro"/>
</dbReference>
<dbReference type="InterPro" id="IPR003593">
    <property type="entry name" value="AAA+_ATPase"/>
</dbReference>
<dbReference type="Pfam" id="PF00931">
    <property type="entry name" value="NB-ARC"/>
    <property type="match status" value="1"/>
</dbReference>
<evidence type="ECO:0000256" key="2">
    <source>
        <dbReference type="ARBA" id="ARBA00022614"/>
    </source>
</evidence>
<reference evidence="10" key="1">
    <citation type="journal article" date="2011" name="Nat. Genet.">
        <title>The Arabidopsis lyrata genome sequence and the basis of rapid genome size change.</title>
        <authorList>
            <person name="Hu T.T."/>
            <person name="Pattyn P."/>
            <person name="Bakker E.G."/>
            <person name="Cao J."/>
            <person name="Cheng J.-F."/>
            <person name="Clark R.M."/>
            <person name="Fahlgren N."/>
            <person name="Fawcett J.A."/>
            <person name="Grimwood J."/>
            <person name="Gundlach H."/>
            <person name="Haberer G."/>
            <person name="Hollister J.D."/>
            <person name="Ossowski S."/>
            <person name="Ottilar R.P."/>
            <person name="Salamov A.A."/>
            <person name="Schneeberger K."/>
            <person name="Spannagl M."/>
            <person name="Wang X."/>
            <person name="Yang L."/>
            <person name="Nasrallah M.E."/>
            <person name="Bergelson J."/>
            <person name="Carrington J.C."/>
            <person name="Gaut B.S."/>
            <person name="Schmutz J."/>
            <person name="Mayer K.F.X."/>
            <person name="Van de Peer Y."/>
            <person name="Grigoriev I.V."/>
            <person name="Nordborg M."/>
            <person name="Weigel D."/>
            <person name="Guo Y.-L."/>
        </authorList>
    </citation>
    <scope>NUCLEOTIDE SEQUENCE [LARGE SCALE GENOMIC DNA]</scope>
    <source>
        <strain evidence="10">cv. MN47</strain>
    </source>
</reference>
<dbReference type="SUPFAM" id="SSF52200">
    <property type="entry name" value="Toll/Interleukin receptor TIR domain"/>
    <property type="match status" value="1"/>
</dbReference>
<protein>
    <recommendedName>
        <fullName evidence="1">ADP-ribosyl cyclase/cyclic ADP-ribose hydrolase</fullName>
        <ecNumber evidence="1">3.2.2.6</ecNumber>
    </recommendedName>
</protein>
<dbReference type="GO" id="GO:0061809">
    <property type="term" value="F:NAD+ nucleosidase activity, cyclic ADP-ribose generating"/>
    <property type="evidence" value="ECO:0007669"/>
    <property type="project" value="UniProtKB-EC"/>
</dbReference>
<dbReference type="SMART" id="SM00382">
    <property type="entry name" value="AAA"/>
    <property type="match status" value="1"/>
</dbReference>
<organism evidence="10">
    <name type="scientific">Arabidopsis lyrata subsp. lyrata</name>
    <name type="common">Lyre-leaved rock-cress</name>
    <dbReference type="NCBI Taxonomy" id="81972"/>
    <lineage>
        <taxon>Eukaryota</taxon>
        <taxon>Viridiplantae</taxon>
        <taxon>Streptophyta</taxon>
        <taxon>Embryophyta</taxon>
        <taxon>Tracheophyta</taxon>
        <taxon>Spermatophyta</taxon>
        <taxon>Magnoliopsida</taxon>
        <taxon>eudicotyledons</taxon>
        <taxon>Gunneridae</taxon>
        <taxon>Pentapetalae</taxon>
        <taxon>rosids</taxon>
        <taxon>malvids</taxon>
        <taxon>Brassicales</taxon>
        <taxon>Brassicaceae</taxon>
        <taxon>Camelineae</taxon>
        <taxon>Arabidopsis</taxon>
    </lineage>
</organism>
<dbReference type="Proteomes" id="UP000008694">
    <property type="component" value="Unassembled WGS sequence"/>
</dbReference>
<dbReference type="Gene3D" id="3.40.50.10140">
    <property type="entry name" value="Toll/interleukin-1 receptor homology (TIR) domain"/>
    <property type="match status" value="1"/>
</dbReference>
<dbReference type="InterPro" id="IPR044974">
    <property type="entry name" value="Disease_R_plants"/>
</dbReference>
<dbReference type="EMBL" id="GL348720">
    <property type="protein sequence ID" value="EFH41444.1"/>
    <property type="molecule type" value="Genomic_DNA"/>
</dbReference>
<dbReference type="Pfam" id="PF23282">
    <property type="entry name" value="WHD_ROQ1"/>
    <property type="match status" value="1"/>
</dbReference>
<accession>D7MRE0</accession>
<gene>
    <name evidence="9" type="ORF">ARALYDRAFT_683354</name>
</gene>
<dbReference type="FunFam" id="3.40.50.300:FF:001002">
    <property type="entry name" value="Disease resistance protein (TIR-NBS-LRR class)"/>
    <property type="match status" value="1"/>
</dbReference>
<dbReference type="EC" id="3.2.2.6" evidence="1"/>
<evidence type="ECO:0000256" key="6">
    <source>
        <dbReference type="ARBA" id="ARBA00023027"/>
    </source>
</evidence>
<dbReference type="Pfam" id="PF07725">
    <property type="entry name" value="LRR_3"/>
    <property type="match status" value="1"/>
</dbReference>
<dbReference type="PRINTS" id="PR00364">
    <property type="entry name" value="DISEASERSIST"/>
</dbReference>
<evidence type="ECO:0000259" key="8">
    <source>
        <dbReference type="PROSITE" id="PS50104"/>
    </source>
</evidence>
<evidence type="ECO:0000256" key="5">
    <source>
        <dbReference type="ARBA" id="ARBA00022821"/>
    </source>
</evidence>
<dbReference type="InterPro" id="IPR058192">
    <property type="entry name" value="WHD_ROQ1-like"/>
</dbReference>
<feature type="domain" description="TIR" evidence="8">
    <location>
        <begin position="11"/>
        <end position="175"/>
    </location>
</feature>
<dbReference type="SMART" id="SM00255">
    <property type="entry name" value="TIR"/>
    <property type="match status" value="1"/>
</dbReference>
<evidence type="ECO:0000256" key="1">
    <source>
        <dbReference type="ARBA" id="ARBA00011982"/>
    </source>
</evidence>
<keyword evidence="10" id="KW-1185">Reference proteome</keyword>
<evidence type="ECO:0000256" key="7">
    <source>
        <dbReference type="ARBA" id="ARBA00047304"/>
    </source>
</evidence>
<dbReference type="InterPro" id="IPR000157">
    <property type="entry name" value="TIR_dom"/>
</dbReference>
<dbReference type="STRING" id="81972.D7MRE0"/>
<dbReference type="SUPFAM" id="SSF52540">
    <property type="entry name" value="P-loop containing nucleoside triphosphate hydrolases"/>
    <property type="match status" value="1"/>
</dbReference>
<dbReference type="OrthoDB" id="1107890at2759"/>